<name>A0A0B1T7W1_OESDE</name>
<dbReference type="Proteomes" id="UP000053660">
    <property type="component" value="Unassembled WGS sequence"/>
</dbReference>
<dbReference type="InterPro" id="IPR018244">
    <property type="entry name" value="Allrgn_V5/Tpx1_CS"/>
</dbReference>
<dbReference type="SUPFAM" id="SSF55797">
    <property type="entry name" value="PR-1-like"/>
    <property type="match status" value="1"/>
</dbReference>
<protein>
    <submittedName>
        <fullName evidence="2">SCP-like protein</fullName>
    </submittedName>
</protein>
<proteinExistence type="predicted"/>
<evidence type="ECO:0000259" key="1">
    <source>
        <dbReference type="SMART" id="SM00198"/>
    </source>
</evidence>
<reference evidence="2 3" key="1">
    <citation type="submission" date="2014-03" db="EMBL/GenBank/DDBJ databases">
        <title>Draft genome of the hookworm Oesophagostomum dentatum.</title>
        <authorList>
            <person name="Mitreva M."/>
        </authorList>
    </citation>
    <scope>NUCLEOTIDE SEQUENCE [LARGE SCALE GENOMIC DNA]</scope>
    <source>
        <strain evidence="2 3">OD-Hann</strain>
    </source>
</reference>
<dbReference type="PROSITE" id="PS01010">
    <property type="entry name" value="CRISP_2"/>
    <property type="match status" value="1"/>
</dbReference>
<dbReference type="PANTHER" id="PTHR10334">
    <property type="entry name" value="CYSTEINE-RICH SECRETORY PROTEIN-RELATED"/>
    <property type="match status" value="1"/>
</dbReference>
<accession>A0A0B1T7W1</accession>
<dbReference type="Gene3D" id="3.40.33.10">
    <property type="entry name" value="CAP"/>
    <property type="match status" value="1"/>
</dbReference>
<dbReference type="InterPro" id="IPR014044">
    <property type="entry name" value="CAP_dom"/>
</dbReference>
<evidence type="ECO:0000313" key="2">
    <source>
        <dbReference type="EMBL" id="KHJ91897.1"/>
    </source>
</evidence>
<dbReference type="EMBL" id="KN551728">
    <property type="protein sequence ID" value="KHJ91897.1"/>
    <property type="molecule type" value="Genomic_DNA"/>
</dbReference>
<dbReference type="InterPro" id="IPR035940">
    <property type="entry name" value="CAP_sf"/>
</dbReference>
<dbReference type="Pfam" id="PF00188">
    <property type="entry name" value="CAP"/>
    <property type="match status" value="1"/>
</dbReference>
<sequence length="195" mass="22722">MSDKIRRTFLNMHNQFRSSLARGLEYDKLIRGNAAKAAKMLKMVYDCKVEKSAMRNAIGCVYRHTQNYERPNLRENIYRITDPKFDKRKAARRACKLWWDELKNNGVGRANVITEQLWNRPGKMIGHYTQMAWETTYKLGCAVTNCRRTHQTYVVCQYGPSGNYFNRQIYTKGNPCSKCPKNSKCDEEEGLCVIA</sequence>
<evidence type="ECO:0000313" key="3">
    <source>
        <dbReference type="Proteomes" id="UP000053660"/>
    </source>
</evidence>
<dbReference type="OrthoDB" id="5874910at2759"/>
<dbReference type="InterPro" id="IPR001283">
    <property type="entry name" value="CRISP-related"/>
</dbReference>
<dbReference type="CDD" id="cd05380">
    <property type="entry name" value="CAP_euk"/>
    <property type="match status" value="1"/>
</dbReference>
<organism evidence="2 3">
    <name type="scientific">Oesophagostomum dentatum</name>
    <name type="common">Nodular worm</name>
    <dbReference type="NCBI Taxonomy" id="61180"/>
    <lineage>
        <taxon>Eukaryota</taxon>
        <taxon>Metazoa</taxon>
        <taxon>Ecdysozoa</taxon>
        <taxon>Nematoda</taxon>
        <taxon>Chromadorea</taxon>
        <taxon>Rhabditida</taxon>
        <taxon>Rhabditina</taxon>
        <taxon>Rhabditomorpha</taxon>
        <taxon>Strongyloidea</taxon>
        <taxon>Strongylidae</taxon>
        <taxon>Oesophagostomum</taxon>
    </lineage>
</organism>
<dbReference type="PRINTS" id="PR00837">
    <property type="entry name" value="V5TPXLIKE"/>
</dbReference>
<feature type="domain" description="SCP" evidence="1">
    <location>
        <begin position="4"/>
        <end position="166"/>
    </location>
</feature>
<gene>
    <name evidence="2" type="ORF">OESDEN_08226</name>
</gene>
<dbReference type="PROSITE" id="PS01009">
    <property type="entry name" value="CRISP_1"/>
    <property type="match status" value="1"/>
</dbReference>
<dbReference type="SMART" id="SM00198">
    <property type="entry name" value="SCP"/>
    <property type="match status" value="1"/>
</dbReference>
<dbReference type="AlphaFoldDB" id="A0A0B1T7W1"/>
<dbReference type="GO" id="GO:0005576">
    <property type="term" value="C:extracellular region"/>
    <property type="evidence" value="ECO:0007669"/>
    <property type="project" value="InterPro"/>
</dbReference>
<keyword evidence="3" id="KW-1185">Reference proteome</keyword>